<evidence type="ECO:0000256" key="1">
    <source>
        <dbReference type="ARBA" id="ARBA00004191"/>
    </source>
</evidence>
<dbReference type="SUPFAM" id="SSF51126">
    <property type="entry name" value="Pectin lyase-like"/>
    <property type="match status" value="1"/>
</dbReference>
<dbReference type="GO" id="GO:0005975">
    <property type="term" value="P:carbohydrate metabolic process"/>
    <property type="evidence" value="ECO:0007669"/>
    <property type="project" value="InterPro"/>
</dbReference>
<keyword evidence="4" id="KW-0964">Secreted</keyword>
<dbReference type="InterPro" id="IPR011050">
    <property type="entry name" value="Pectin_lyase_fold/virulence"/>
</dbReference>
<keyword evidence="10" id="KW-1185">Reference proteome</keyword>
<evidence type="ECO:0000256" key="4">
    <source>
        <dbReference type="ARBA" id="ARBA00022525"/>
    </source>
</evidence>
<name>A0A834GKE7_RHOSS</name>
<dbReference type="Pfam" id="PF00295">
    <property type="entry name" value="Glyco_hydro_28"/>
    <property type="match status" value="1"/>
</dbReference>
<keyword evidence="5 8" id="KW-0378">Hydrolase</keyword>
<comment type="caution">
    <text evidence="9">The sequence shown here is derived from an EMBL/GenBank/DDBJ whole genome shotgun (WGS) entry which is preliminary data.</text>
</comment>
<evidence type="ECO:0000256" key="6">
    <source>
        <dbReference type="ARBA" id="ARBA00023295"/>
    </source>
</evidence>
<dbReference type="GO" id="GO:0071555">
    <property type="term" value="P:cell wall organization"/>
    <property type="evidence" value="ECO:0007669"/>
    <property type="project" value="UniProtKB-KW"/>
</dbReference>
<evidence type="ECO:0000256" key="2">
    <source>
        <dbReference type="ARBA" id="ARBA00008834"/>
    </source>
</evidence>
<organism evidence="9 10">
    <name type="scientific">Rhododendron simsii</name>
    <name type="common">Sims's rhododendron</name>
    <dbReference type="NCBI Taxonomy" id="118357"/>
    <lineage>
        <taxon>Eukaryota</taxon>
        <taxon>Viridiplantae</taxon>
        <taxon>Streptophyta</taxon>
        <taxon>Embryophyta</taxon>
        <taxon>Tracheophyta</taxon>
        <taxon>Spermatophyta</taxon>
        <taxon>Magnoliopsida</taxon>
        <taxon>eudicotyledons</taxon>
        <taxon>Gunneridae</taxon>
        <taxon>Pentapetalae</taxon>
        <taxon>asterids</taxon>
        <taxon>Ericales</taxon>
        <taxon>Ericaceae</taxon>
        <taxon>Ericoideae</taxon>
        <taxon>Rhodoreae</taxon>
        <taxon>Rhododendron</taxon>
    </lineage>
</organism>
<evidence type="ECO:0000256" key="3">
    <source>
        <dbReference type="ARBA" id="ARBA00022512"/>
    </source>
</evidence>
<comment type="similarity">
    <text evidence="2 8">Belongs to the glycosyl hydrolase 28 family.</text>
</comment>
<protein>
    <recommendedName>
        <fullName evidence="11">Polygalacturonase</fullName>
    </recommendedName>
</protein>
<keyword evidence="3" id="KW-0134">Cell wall</keyword>
<evidence type="ECO:0008006" key="11">
    <source>
        <dbReference type="Google" id="ProtNLM"/>
    </source>
</evidence>
<evidence type="ECO:0000313" key="10">
    <source>
        <dbReference type="Proteomes" id="UP000626092"/>
    </source>
</evidence>
<evidence type="ECO:0000256" key="5">
    <source>
        <dbReference type="ARBA" id="ARBA00022801"/>
    </source>
</evidence>
<dbReference type="OrthoDB" id="187139at2759"/>
<dbReference type="Gene3D" id="2.160.20.10">
    <property type="entry name" value="Single-stranded right-handed beta-helix, Pectin lyase-like"/>
    <property type="match status" value="1"/>
</dbReference>
<dbReference type="EMBL" id="WJXA01000008">
    <property type="protein sequence ID" value="KAF7136033.1"/>
    <property type="molecule type" value="Genomic_DNA"/>
</dbReference>
<evidence type="ECO:0000256" key="8">
    <source>
        <dbReference type="RuleBase" id="RU361169"/>
    </source>
</evidence>
<dbReference type="InterPro" id="IPR000743">
    <property type="entry name" value="Glyco_hydro_28"/>
</dbReference>
<comment type="subcellular location">
    <subcellularLocation>
        <location evidence="1">Secreted</location>
        <location evidence="1">Cell wall</location>
    </subcellularLocation>
</comment>
<gene>
    <name evidence="9" type="ORF">RHSIM_Rhsim08G0214600</name>
</gene>
<keyword evidence="6 8" id="KW-0326">Glycosidase</keyword>
<proteinExistence type="inferred from homology"/>
<evidence type="ECO:0000313" key="9">
    <source>
        <dbReference type="EMBL" id="KAF7136033.1"/>
    </source>
</evidence>
<sequence>MGSGSRHGRYGHEDQVGRGHVRGVCFKSIDFTDVKNPIIIDQYYCDVRGACKPTKTGVKISDVSYSGASGTSNSTIAINLNCSQAVPCTNIVLDTIELASSTRGKQVNSSCNNAYGRAVGVVIPKSCLLQQS</sequence>
<dbReference type="AlphaFoldDB" id="A0A834GKE7"/>
<dbReference type="InterPro" id="IPR012334">
    <property type="entry name" value="Pectin_lyas_fold"/>
</dbReference>
<dbReference type="Proteomes" id="UP000626092">
    <property type="component" value="Unassembled WGS sequence"/>
</dbReference>
<accession>A0A834GKE7</accession>
<reference evidence="9" key="1">
    <citation type="submission" date="2019-11" db="EMBL/GenBank/DDBJ databases">
        <authorList>
            <person name="Liu Y."/>
            <person name="Hou J."/>
            <person name="Li T.-Q."/>
            <person name="Guan C.-H."/>
            <person name="Wu X."/>
            <person name="Wu H.-Z."/>
            <person name="Ling F."/>
            <person name="Zhang R."/>
            <person name="Shi X.-G."/>
            <person name="Ren J.-P."/>
            <person name="Chen E.-F."/>
            <person name="Sun J.-M."/>
        </authorList>
    </citation>
    <scope>NUCLEOTIDE SEQUENCE</scope>
    <source>
        <strain evidence="9">Adult_tree_wgs_1</strain>
        <tissue evidence="9">Leaves</tissue>
    </source>
</reference>
<evidence type="ECO:0000256" key="7">
    <source>
        <dbReference type="ARBA" id="ARBA00023316"/>
    </source>
</evidence>
<keyword evidence="7" id="KW-0961">Cell wall biogenesis/degradation</keyword>
<dbReference type="PANTHER" id="PTHR31375">
    <property type="match status" value="1"/>
</dbReference>
<dbReference type="GO" id="GO:0004650">
    <property type="term" value="F:polygalacturonase activity"/>
    <property type="evidence" value="ECO:0007669"/>
    <property type="project" value="InterPro"/>
</dbReference>